<comment type="caution">
    <text evidence="6">The sequence shown here is derived from an EMBL/GenBank/DDBJ whole genome shotgun (WGS) entry which is preliminary data.</text>
</comment>
<keyword evidence="6" id="KW-0808">Transferase</keyword>
<dbReference type="InterPro" id="IPR000719">
    <property type="entry name" value="Prot_kinase_dom"/>
</dbReference>
<evidence type="ECO:0000256" key="1">
    <source>
        <dbReference type="ARBA" id="ARBA00022527"/>
    </source>
</evidence>
<keyword evidence="3" id="KW-0067">ATP-binding</keyword>
<feature type="region of interest" description="Disordered" evidence="4">
    <location>
        <begin position="42"/>
        <end position="65"/>
    </location>
</feature>
<evidence type="ECO:0000313" key="6">
    <source>
        <dbReference type="EMBL" id="KAK6939536.1"/>
    </source>
</evidence>
<dbReference type="GO" id="GO:0005524">
    <property type="term" value="F:ATP binding"/>
    <property type="evidence" value="ECO:0007669"/>
    <property type="project" value="UniProtKB-KW"/>
</dbReference>
<gene>
    <name evidence="6" type="ORF">RJ641_029067</name>
</gene>
<proteinExistence type="predicted"/>
<name>A0AAN8W159_9MAGN</name>
<reference evidence="6 7" key="1">
    <citation type="submission" date="2023-12" db="EMBL/GenBank/DDBJ databases">
        <title>A high-quality genome assembly for Dillenia turbinata (Dilleniales).</title>
        <authorList>
            <person name="Chanderbali A."/>
        </authorList>
    </citation>
    <scope>NUCLEOTIDE SEQUENCE [LARGE SCALE GENOMIC DNA]</scope>
    <source>
        <strain evidence="6">LSX21</strain>
        <tissue evidence="6">Leaf</tissue>
    </source>
</reference>
<keyword evidence="1" id="KW-0723">Serine/threonine-protein kinase</keyword>
<evidence type="ECO:0000256" key="3">
    <source>
        <dbReference type="ARBA" id="ARBA00022840"/>
    </source>
</evidence>
<dbReference type="InterPro" id="IPR001245">
    <property type="entry name" value="Ser-Thr/Tyr_kinase_cat_dom"/>
</dbReference>
<sequence>MKGSEAQVLGLNLGCSDELQSPFFSAVSSPALCPQKLQGRSINHSTPVSSLEDPRSSFTGTTGEASLSCSDTMTSLLLVYKQNPPFEGMEKGKCSTYENLGKSDDALLDRKRMITLSTNPISSTTHKHESVHWIRQNHFEDENTPKSKPDKSTTSRILLDKFLQYDEDARDGELGFSKIIKGVFGKPPRLFEYKELAEATDGFSKLNLLAVGVFGSVHGGILQDGQVVTVKQLNFAASQGNADFHREVQVLSCAQHRNLVLLIGFCIEGRKRLLVYEYNCNGSLDFHLHGKKRTPLDWPSRYKIAIGVARALRYIHEDCRVGCIVHRVVRPDNILLTHNFEPLVADFGPSWWHFVHDFDAGMQDNRTSGCLAPELFNGGKITEKVDVYAFGVGLLELVTGRRVLRVLKGGNAVLPIAMDLNSAGSRSGHMRGLSSLPALEYKRNHSRKLSH</sequence>
<dbReference type="EMBL" id="JBAMMX010000005">
    <property type="protein sequence ID" value="KAK6939536.1"/>
    <property type="molecule type" value="Genomic_DNA"/>
</dbReference>
<protein>
    <submittedName>
        <fullName evidence="6">Serine-threonine/tyrosine-protein kinase, catalytic domain</fullName>
    </submittedName>
</protein>
<evidence type="ECO:0000256" key="2">
    <source>
        <dbReference type="ARBA" id="ARBA00022741"/>
    </source>
</evidence>
<dbReference type="InterPro" id="IPR011009">
    <property type="entry name" value="Kinase-like_dom_sf"/>
</dbReference>
<evidence type="ECO:0000256" key="4">
    <source>
        <dbReference type="SAM" id="MobiDB-lite"/>
    </source>
</evidence>
<dbReference type="AlphaFoldDB" id="A0AAN8W159"/>
<dbReference type="SUPFAM" id="SSF56112">
    <property type="entry name" value="Protein kinase-like (PK-like)"/>
    <property type="match status" value="1"/>
</dbReference>
<dbReference type="PROSITE" id="PS50011">
    <property type="entry name" value="PROTEIN_KINASE_DOM"/>
    <property type="match status" value="1"/>
</dbReference>
<keyword evidence="7" id="KW-1185">Reference proteome</keyword>
<dbReference type="Pfam" id="PF07714">
    <property type="entry name" value="PK_Tyr_Ser-Thr"/>
    <property type="match status" value="1"/>
</dbReference>
<dbReference type="GO" id="GO:0004674">
    <property type="term" value="F:protein serine/threonine kinase activity"/>
    <property type="evidence" value="ECO:0007669"/>
    <property type="project" value="UniProtKB-KW"/>
</dbReference>
<dbReference type="FunFam" id="3.30.200.20:FF:000162">
    <property type="entry name" value="Adenine nucleotide alpha hydrolase-like domain kinase"/>
    <property type="match status" value="1"/>
</dbReference>
<dbReference type="PANTHER" id="PTHR47989">
    <property type="entry name" value="OS01G0750732 PROTEIN"/>
    <property type="match status" value="1"/>
</dbReference>
<accession>A0AAN8W159</accession>
<evidence type="ECO:0000313" key="7">
    <source>
        <dbReference type="Proteomes" id="UP001370490"/>
    </source>
</evidence>
<evidence type="ECO:0000259" key="5">
    <source>
        <dbReference type="PROSITE" id="PS50011"/>
    </source>
</evidence>
<dbReference type="Gene3D" id="3.30.200.20">
    <property type="entry name" value="Phosphorylase Kinase, domain 1"/>
    <property type="match status" value="1"/>
</dbReference>
<dbReference type="Gene3D" id="1.10.510.10">
    <property type="entry name" value="Transferase(Phosphotransferase) domain 1"/>
    <property type="match status" value="1"/>
</dbReference>
<keyword evidence="2" id="KW-0547">Nucleotide-binding</keyword>
<organism evidence="6 7">
    <name type="scientific">Dillenia turbinata</name>
    <dbReference type="NCBI Taxonomy" id="194707"/>
    <lineage>
        <taxon>Eukaryota</taxon>
        <taxon>Viridiplantae</taxon>
        <taxon>Streptophyta</taxon>
        <taxon>Embryophyta</taxon>
        <taxon>Tracheophyta</taxon>
        <taxon>Spermatophyta</taxon>
        <taxon>Magnoliopsida</taxon>
        <taxon>eudicotyledons</taxon>
        <taxon>Gunneridae</taxon>
        <taxon>Pentapetalae</taxon>
        <taxon>Dilleniales</taxon>
        <taxon>Dilleniaceae</taxon>
        <taxon>Dillenia</taxon>
    </lineage>
</organism>
<feature type="compositionally biased region" description="Polar residues" evidence="4">
    <location>
        <begin position="56"/>
        <end position="65"/>
    </location>
</feature>
<dbReference type="Proteomes" id="UP001370490">
    <property type="component" value="Unassembled WGS sequence"/>
</dbReference>
<feature type="domain" description="Protein kinase" evidence="5">
    <location>
        <begin position="203"/>
        <end position="451"/>
    </location>
</feature>
<dbReference type="PANTHER" id="PTHR47989:SF14">
    <property type="entry name" value="INACTIVE PROTEIN KINASE SELMODRAFT_444075"/>
    <property type="match status" value="1"/>
</dbReference>
<keyword evidence="6" id="KW-0418">Kinase</keyword>